<dbReference type="InterPro" id="IPR029055">
    <property type="entry name" value="Ntn_hydrolases_N"/>
</dbReference>
<proteinExistence type="predicted"/>
<dbReference type="OrthoDB" id="1816481at2"/>
<dbReference type="CDD" id="cd00352">
    <property type="entry name" value="Gn_AT_II"/>
    <property type="match status" value="1"/>
</dbReference>
<name>A0A2U1JJF8_9BACI</name>
<gene>
    <name evidence="2" type="ORF">DCC39_18240</name>
</gene>
<protein>
    <recommendedName>
        <fullName evidence="1">Glutamine amidotransferase type-2 domain-containing protein</fullName>
    </recommendedName>
</protein>
<comment type="caution">
    <text evidence="2">The sequence shown here is derived from an EMBL/GenBank/DDBJ whole genome shotgun (WGS) entry which is preliminary data.</text>
</comment>
<dbReference type="RefSeq" id="WP_116556315.1">
    <property type="nucleotide sequence ID" value="NZ_QCZG01000074.1"/>
</dbReference>
<dbReference type="InterPro" id="IPR017932">
    <property type="entry name" value="GATase_2_dom"/>
</dbReference>
<accession>A0A2U1JJF8</accession>
<dbReference type="SUPFAM" id="SSF56235">
    <property type="entry name" value="N-terminal nucleophile aminohydrolases (Ntn hydrolases)"/>
    <property type="match status" value="1"/>
</dbReference>
<organism evidence="2 3">
    <name type="scientific">Pueribacillus theae</name>
    <dbReference type="NCBI Taxonomy" id="2171751"/>
    <lineage>
        <taxon>Bacteria</taxon>
        <taxon>Bacillati</taxon>
        <taxon>Bacillota</taxon>
        <taxon>Bacilli</taxon>
        <taxon>Bacillales</taxon>
        <taxon>Bacillaceae</taxon>
        <taxon>Pueribacillus</taxon>
    </lineage>
</organism>
<sequence length="316" mass="36470">MCRLGGIVLSDRPRTVKKYEQITEDLLMTLVNMEDALGGDGNSLTFHYPNGEYRIIKEHRKVNRLFSRFNEIRQNLMDGAIIVQMHARLSTCGPSKYHENMHPFVHGPIIGCHNGQIQDKYIWKSLEKMNITPYSTTDSEAMFALMSVYSPTLRPGGMQEVLDELDGTYAITAVTQDQPNMLFMVAGDNPLCYWNNKKAGELWYASTPSLLPETLNIPTKKVKKEYTYGKNKGKTYTTRVRNIVELEEGQALYIRSHRKKVTLEKQEFEVWGSYYSSWRTGWDTDFDGYYEDEDGYGIYGMTEQERAYYGKLAEDN</sequence>
<dbReference type="EMBL" id="QCZG01000074">
    <property type="protein sequence ID" value="PWA05272.1"/>
    <property type="molecule type" value="Genomic_DNA"/>
</dbReference>
<reference evidence="2 3" key="1">
    <citation type="submission" date="2018-04" db="EMBL/GenBank/DDBJ databases">
        <title>Camelliibacillus theae gen. nov., sp. nov., isolated from Pu'er tea.</title>
        <authorList>
            <person name="Niu L."/>
        </authorList>
    </citation>
    <scope>NUCLEOTIDE SEQUENCE [LARGE SCALE GENOMIC DNA]</scope>
    <source>
        <strain evidence="2 3">T8</strain>
    </source>
</reference>
<dbReference type="AlphaFoldDB" id="A0A2U1JJF8"/>
<keyword evidence="3" id="KW-1185">Reference proteome</keyword>
<evidence type="ECO:0000259" key="1">
    <source>
        <dbReference type="PROSITE" id="PS51278"/>
    </source>
</evidence>
<evidence type="ECO:0000313" key="2">
    <source>
        <dbReference type="EMBL" id="PWA05272.1"/>
    </source>
</evidence>
<feature type="domain" description="Glutamine amidotransferase type-2" evidence="1">
    <location>
        <begin position="2"/>
        <end position="257"/>
    </location>
</feature>
<evidence type="ECO:0000313" key="3">
    <source>
        <dbReference type="Proteomes" id="UP000245998"/>
    </source>
</evidence>
<dbReference type="Gene3D" id="3.60.20.10">
    <property type="entry name" value="Glutamine Phosphoribosylpyrophosphate, subunit 1, domain 1"/>
    <property type="match status" value="1"/>
</dbReference>
<dbReference type="Pfam" id="PF13522">
    <property type="entry name" value="GATase_6"/>
    <property type="match status" value="1"/>
</dbReference>
<dbReference type="PROSITE" id="PS51278">
    <property type="entry name" value="GATASE_TYPE_2"/>
    <property type="match status" value="1"/>
</dbReference>
<dbReference type="Proteomes" id="UP000245998">
    <property type="component" value="Unassembled WGS sequence"/>
</dbReference>